<dbReference type="GeneID" id="59340808"/>
<gene>
    <name evidence="1" type="ORF">MIND_00136100</name>
</gene>
<sequence length="112" mass="12049">MAGRGPTPSPTALLASFYSSRHDDLDFHIKEMVAIILGPTPSEVFVNPQSISQPSIDESANIPPAAHLHQMQADSDALLESELTWADSIQASPSGIVYQSSVHPFQPSHTTK</sequence>
<evidence type="ECO:0000313" key="2">
    <source>
        <dbReference type="Proteomes" id="UP000636479"/>
    </source>
</evidence>
<dbReference type="Proteomes" id="UP000636479">
    <property type="component" value="Unassembled WGS sequence"/>
</dbReference>
<dbReference type="EMBL" id="JACAZF010000001">
    <property type="protein sequence ID" value="KAF7316179.1"/>
    <property type="molecule type" value="Genomic_DNA"/>
</dbReference>
<dbReference type="AlphaFoldDB" id="A0A8H6WKW7"/>
<dbReference type="RefSeq" id="XP_037226202.1">
    <property type="nucleotide sequence ID" value="XM_037358292.1"/>
</dbReference>
<name>A0A8H6WKW7_9AGAR</name>
<reference evidence="1" key="1">
    <citation type="submission" date="2020-05" db="EMBL/GenBank/DDBJ databases">
        <title>Mycena genomes resolve the evolution of fungal bioluminescence.</title>
        <authorList>
            <person name="Tsai I.J."/>
        </authorList>
    </citation>
    <scope>NUCLEOTIDE SEQUENCE</scope>
    <source>
        <strain evidence="1">171206Taipei</strain>
    </source>
</reference>
<comment type="caution">
    <text evidence="1">The sequence shown here is derived from an EMBL/GenBank/DDBJ whole genome shotgun (WGS) entry which is preliminary data.</text>
</comment>
<accession>A0A8H6WKW7</accession>
<evidence type="ECO:0000313" key="1">
    <source>
        <dbReference type="EMBL" id="KAF7316179.1"/>
    </source>
</evidence>
<keyword evidence="2" id="KW-1185">Reference proteome</keyword>
<protein>
    <submittedName>
        <fullName evidence="1">Uncharacterized protein</fullName>
    </submittedName>
</protein>
<proteinExistence type="predicted"/>
<organism evidence="1 2">
    <name type="scientific">Mycena indigotica</name>
    <dbReference type="NCBI Taxonomy" id="2126181"/>
    <lineage>
        <taxon>Eukaryota</taxon>
        <taxon>Fungi</taxon>
        <taxon>Dikarya</taxon>
        <taxon>Basidiomycota</taxon>
        <taxon>Agaricomycotina</taxon>
        <taxon>Agaricomycetes</taxon>
        <taxon>Agaricomycetidae</taxon>
        <taxon>Agaricales</taxon>
        <taxon>Marasmiineae</taxon>
        <taxon>Mycenaceae</taxon>
        <taxon>Mycena</taxon>
    </lineage>
</organism>